<evidence type="ECO:0000256" key="2">
    <source>
        <dbReference type="ARBA" id="ARBA00009605"/>
    </source>
</evidence>
<dbReference type="EC" id="2.7.11.30" evidence="3"/>
<keyword evidence="6" id="KW-0812">Transmembrane</keyword>
<dbReference type="InterPro" id="IPR001245">
    <property type="entry name" value="Ser-Thr/Tyr_kinase_cat_dom"/>
</dbReference>
<sequence length="299" mass="34140">MVSIEAYAHRDLCSSNILVKRDGTCAITDFQFTKKLSTRDLNKVEQIETAGTMRYWSPELLDQAISFEFFCESLCQADVYSLSLIVWEIVMRCRDIYPDSIEEQDKDDLGKCLENRELEGTVPHYRQAYEDELGKNTTRAELDKHVRVLGLRPEFPRIFRQQNPCHHRDTLHLTSPSVITTLHLTSPSVITDTLHLTSPCVITGIHYTLQQLVSSQGYTTPYSTLCHHRDTLHLTSPCVITGYTTPYITLCNHRIHYTLHHLVSSQNTPHLTSPSVITGIHYTLQQLVSSQGYTTPYIA</sequence>
<evidence type="ECO:0000313" key="17">
    <source>
        <dbReference type="Proteomes" id="UP000001593"/>
    </source>
</evidence>
<dbReference type="PANTHER" id="PTHR23255">
    <property type="entry name" value="TRANSFORMING GROWTH FACTOR-BETA RECEPTOR TYPE I AND II"/>
    <property type="match status" value="1"/>
</dbReference>
<accession>A7RR38</accession>
<keyword evidence="9" id="KW-0418">Kinase</keyword>
<dbReference type="SUPFAM" id="SSF56112">
    <property type="entry name" value="Protein kinase-like (PK-like)"/>
    <property type="match status" value="1"/>
</dbReference>
<dbReference type="Pfam" id="PF07714">
    <property type="entry name" value="PK_Tyr_Ser-Thr"/>
    <property type="match status" value="1"/>
</dbReference>
<dbReference type="InterPro" id="IPR000333">
    <property type="entry name" value="TGFB_receptor"/>
</dbReference>
<keyword evidence="10" id="KW-0067">ATP-binding</keyword>
<protein>
    <recommendedName>
        <fullName evidence="3">receptor protein serine/threonine kinase</fullName>
        <ecNumber evidence="3">2.7.11.30</ecNumber>
    </recommendedName>
</protein>
<evidence type="ECO:0000256" key="9">
    <source>
        <dbReference type="ARBA" id="ARBA00022777"/>
    </source>
</evidence>
<dbReference type="GO" id="GO:0004675">
    <property type="term" value="F:transmembrane receptor protein serine/threonine kinase activity"/>
    <property type="evidence" value="ECO:0007669"/>
    <property type="project" value="UniProtKB-EC"/>
</dbReference>
<gene>
    <name evidence="16" type="ORF">NEMVEDRAFT_v1g200866</name>
</gene>
<comment type="similarity">
    <text evidence="2">Belongs to the protein kinase superfamily. TKL Ser/Thr protein kinase family. TGFB receptor subfamily.</text>
</comment>
<evidence type="ECO:0000256" key="8">
    <source>
        <dbReference type="ARBA" id="ARBA00022741"/>
    </source>
</evidence>
<dbReference type="eggNOG" id="KOG3653">
    <property type="taxonomic scope" value="Eukaryota"/>
</dbReference>
<dbReference type="PROSITE" id="PS50011">
    <property type="entry name" value="PROTEIN_KINASE_DOM"/>
    <property type="match status" value="1"/>
</dbReference>
<keyword evidence="7" id="KW-0732">Signal</keyword>
<dbReference type="PANTHER" id="PTHR23255:SF100">
    <property type="entry name" value="RECEPTOR PROTEIN SERINE_THREONINE KINASE"/>
    <property type="match status" value="1"/>
</dbReference>
<evidence type="ECO:0000256" key="6">
    <source>
        <dbReference type="ARBA" id="ARBA00022692"/>
    </source>
</evidence>
<dbReference type="InterPro" id="IPR000719">
    <property type="entry name" value="Prot_kinase_dom"/>
</dbReference>
<dbReference type="Gene3D" id="1.10.510.10">
    <property type="entry name" value="Transferase(Phosphotransferase) domain 1"/>
    <property type="match status" value="1"/>
</dbReference>
<evidence type="ECO:0000256" key="3">
    <source>
        <dbReference type="ARBA" id="ARBA00012401"/>
    </source>
</evidence>
<comment type="subcellular location">
    <subcellularLocation>
        <location evidence="1">Membrane</location>
        <topology evidence="1">Single-pass type I membrane protein</topology>
    </subcellularLocation>
</comment>
<keyword evidence="13 15" id="KW-0675">Receptor</keyword>
<organism evidence="16 17">
    <name type="scientific">Nematostella vectensis</name>
    <name type="common">Starlet sea anemone</name>
    <dbReference type="NCBI Taxonomy" id="45351"/>
    <lineage>
        <taxon>Eukaryota</taxon>
        <taxon>Metazoa</taxon>
        <taxon>Cnidaria</taxon>
        <taxon>Anthozoa</taxon>
        <taxon>Hexacorallia</taxon>
        <taxon>Actiniaria</taxon>
        <taxon>Edwardsiidae</taxon>
        <taxon>Nematostella</taxon>
    </lineage>
</organism>
<keyword evidence="8" id="KW-0547">Nucleotide-binding</keyword>
<keyword evidence="4" id="KW-0723">Serine/threonine-protein kinase</keyword>
<dbReference type="STRING" id="45351.A7RR38"/>
<evidence type="ECO:0000256" key="13">
    <source>
        <dbReference type="ARBA" id="ARBA00023170"/>
    </source>
</evidence>
<dbReference type="EMBL" id="DS469530">
    <property type="protein sequence ID" value="EDO46101.1"/>
    <property type="molecule type" value="Genomic_DNA"/>
</dbReference>
<dbReference type="HOGENOM" id="CLU_931562_0_0_1"/>
<evidence type="ECO:0000256" key="12">
    <source>
        <dbReference type="ARBA" id="ARBA00023136"/>
    </source>
</evidence>
<evidence type="ECO:0000313" key="15">
    <source>
        <dbReference type="EMBL" id="AFP87430.1"/>
    </source>
</evidence>
<reference evidence="16 17" key="1">
    <citation type="journal article" date="2007" name="Science">
        <title>Sea anemone genome reveals ancestral eumetazoan gene repertoire and genomic organization.</title>
        <authorList>
            <person name="Putnam N.H."/>
            <person name="Srivastava M."/>
            <person name="Hellsten U."/>
            <person name="Dirks B."/>
            <person name="Chapman J."/>
            <person name="Salamov A."/>
            <person name="Terry A."/>
            <person name="Shapiro H."/>
            <person name="Lindquist E."/>
            <person name="Kapitonov V.V."/>
            <person name="Jurka J."/>
            <person name="Genikhovich G."/>
            <person name="Grigoriev I.V."/>
            <person name="Lucas S.M."/>
            <person name="Steele R.E."/>
            <person name="Finnerty J.R."/>
            <person name="Technau U."/>
            <person name="Martindale M.Q."/>
            <person name="Rokhsar D.S."/>
        </authorList>
    </citation>
    <scope>NUCLEOTIDE SEQUENCE [LARGE SCALE GENOMIC DNA]</scope>
    <source>
        <strain evidence="16">CH2 x CH6</strain>
        <strain evidence="17">CH2 X CH6</strain>
    </source>
</reference>
<evidence type="ECO:0000256" key="11">
    <source>
        <dbReference type="ARBA" id="ARBA00022989"/>
    </source>
</evidence>
<evidence type="ECO:0000256" key="5">
    <source>
        <dbReference type="ARBA" id="ARBA00022679"/>
    </source>
</evidence>
<keyword evidence="12" id="KW-0472">Membrane</keyword>
<evidence type="ECO:0000256" key="10">
    <source>
        <dbReference type="ARBA" id="ARBA00022840"/>
    </source>
</evidence>
<keyword evidence="17" id="KW-1185">Reference proteome</keyword>
<reference evidence="15" key="2">
    <citation type="journal article" date="2012" name="PLoS Genet.">
        <title>A Framework for the Establishment of a Cnidarian Gene Regulatory Network for 'Endomesoderm' Specification: The Inputs of beta-Catenin/TCF Signaling.</title>
        <authorList>
            <person name="Rottinger E."/>
            <person name="Dahlin P."/>
            <person name="Martindale M.Q."/>
        </authorList>
    </citation>
    <scope>NUCLEOTIDE SEQUENCE</scope>
</reference>
<dbReference type="GO" id="GO:0005524">
    <property type="term" value="F:ATP binding"/>
    <property type="evidence" value="ECO:0007669"/>
    <property type="project" value="UniProtKB-KW"/>
</dbReference>
<feature type="domain" description="Protein kinase" evidence="14">
    <location>
        <begin position="1"/>
        <end position="148"/>
    </location>
</feature>
<dbReference type="InterPro" id="IPR011009">
    <property type="entry name" value="Kinase-like_dom_sf"/>
</dbReference>
<dbReference type="OMA" id="IHYTLQQ"/>
<proteinExistence type="evidence at transcript level"/>
<evidence type="ECO:0000313" key="16">
    <source>
        <dbReference type="EMBL" id="EDO46101.1"/>
    </source>
</evidence>
<name>A7RR38_NEMVE</name>
<dbReference type="AlphaFoldDB" id="A7RR38"/>
<dbReference type="InParanoid" id="A7RR38"/>
<keyword evidence="11" id="KW-1133">Transmembrane helix</keyword>
<dbReference type="EMBL" id="JQ959551">
    <property type="protein sequence ID" value="AFP87430.1"/>
    <property type="molecule type" value="mRNA"/>
</dbReference>
<evidence type="ECO:0000256" key="4">
    <source>
        <dbReference type="ARBA" id="ARBA00022527"/>
    </source>
</evidence>
<evidence type="ECO:0000259" key="14">
    <source>
        <dbReference type="PROSITE" id="PS50011"/>
    </source>
</evidence>
<dbReference type="GO" id="GO:0016020">
    <property type="term" value="C:membrane"/>
    <property type="evidence" value="ECO:0007669"/>
    <property type="project" value="UniProtKB-SubCell"/>
</dbReference>
<dbReference type="Proteomes" id="UP000001593">
    <property type="component" value="Unassembled WGS sequence"/>
</dbReference>
<keyword evidence="5" id="KW-0808">Transferase</keyword>
<evidence type="ECO:0000256" key="1">
    <source>
        <dbReference type="ARBA" id="ARBA00004479"/>
    </source>
</evidence>
<evidence type="ECO:0000256" key="7">
    <source>
        <dbReference type="ARBA" id="ARBA00022729"/>
    </source>
</evidence>